<feature type="transmembrane region" description="Helical" evidence="11">
    <location>
        <begin position="188"/>
        <end position="213"/>
    </location>
</feature>
<dbReference type="FunFam" id="1.20.1070.10:FF:000013">
    <property type="entry name" value="Olfactory receptor"/>
    <property type="match status" value="1"/>
</dbReference>
<evidence type="ECO:0000256" key="7">
    <source>
        <dbReference type="ARBA" id="ARBA00023040"/>
    </source>
</evidence>
<evidence type="ECO:0000256" key="11">
    <source>
        <dbReference type="SAM" id="Phobius"/>
    </source>
</evidence>
<evidence type="ECO:0000313" key="13">
    <source>
        <dbReference type="EMBL" id="NXL12030.1"/>
    </source>
</evidence>
<evidence type="ECO:0000259" key="12">
    <source>
        <dbReference type="PROSITE" id="PS50262"/>
    </source>
</evidence>
<dbReference type="PROSITE" id="PS50262">
    <property type="entry name" value="G_PROTEIN_RECEP_F1_2"/>
    <property type="match status" value="1"/>
</dbReference>
<dbReference type="GO" id="GO:0004930">
    <property type="term" value="F:G protein-coupled receptor activity"/>
    <property type="evidence" value="ECO:0007669"/>
    <property type="project" value="UniProtKB-KW"/>
</dbReference>
<evidence type="ECO:0000256" key="4">
    <source>
        <dbReference type="ARBA" id="ARBA00022692"/>
    </source>
</evidence>
<dbReference type="SUPFAM" id="SSF81321">
    <property type="entry name" value="Family A G protein-coupled receptor-like"/>
    <property type="match status" value="1"/>
</dbReference>
<keyword evidence="6 11" id="KW-1133">Transmembrane helix</keyword>
<evidence type="ECO:0000256" key="1">
    <source>
        <dbReference type="ARBA" id="ARBA00004651"/>
    </source>
</evidence>
<organism evidence="13 14">
    <name type="scientific">Mesembrinibis cayennensis</name>
    <dbReference type="NCBI Taxonomy" id="1118748"/>
    <lineage>
        <taxon>Eukaryota</taxon>
        <taxon>Metazoa</taxon>
        <taxon>Chordata</taxon>
        <taxon>Craniata</taxon>
        <taxon>Vertebrata</taxon>
        <taxon>Euteleostomi</taxon>
        <taxon>Archelosauria</taxon>
        <taxon>Archosauria</taxon>
        <taxon>Dinosauria</taxon>
        <taxon>Saurischia</taxon>
        <taxon>Theropoda</taxon>
        <taxon>Coelurosauria</taxon>
        <taxon>Aves</taxon>
        <taxon>Neognathae</taxon>
        <taxon>Neoaves</taxon>
        <taxon>Aequornithes</taxon>
        <taxon>Pelecaniformes</taxon>
        <taxon>Threskiornithidae</taxon>
        <taxon>Mesembrinibis</taxon>
    </lineage>
</organism>
<dbReference type="PANTHER" id="PTHR26450">
    <property type="entry name" value="OLFACTORY RECEPTOR 56B1-RELATED"/>
    <property type="match status" value="1"/>
</dbReference>
<dbReference type="InterPro" id="IPR017452">
    <property type="entry name" value="GPCR_Rhodpsn_7TM"/>
</dbReference>
<comment type="caution">
    <text evidence="13">The sequence shown here is derived from an EMBL/GenBank/DDBJ whole genome shotgun (WGS) entry which is preliminary data.</text>
</comment>
<gene>
    <name evidence="13" type="primary">Or52b2_2</name>
    <name evidence="13" type="ORF">MESCAY_R01619</name>
</gene>
<keyword evidence="5" id="KW-0552">Olfaction</keyword>
<dbReference type="GO" id="GO:0005886">
    <property type="term" value="C:plasma membrane"/>
    <property type="evidence" value="ECO:0007669"/>
    <property type="project" value="UniProtKB-SubCell"/>
</dbReference>
<dbReference type="GO" id="GO:0004984">
    <property type="term" value="F:olfactory receptor activity"/>
    <property type="evidence" value="ECO:0007669"/>
    <property type="project" value="InterPro"/>
</dbReference>
<feature type="transmembrane region" description="Helical" evidence="11">
    <location>
        <begin position="20"/>
        <end position="41"/>
    </location>
</feature>
<evidence type="ECO:0000256" key="5">
    <source>
        <dbReference type="ARBA" id="ARBA00022725"/>
    </source>
</evidence>
<feature type="transmembrane region" description="Helical" evidence="11">
    <location>
        <begin position="132"/>
        <end position="154"/>
    </location>
</feature>
<dbReference type="AlphaFoldDB" id="A0A7L0Q234"/>
<evidence type="ECO:0000313" key="14">
    <source>
        <dbReference type="Proteomes" id="UP000574277"/>
    </source>
</evidence>
<dbReference type="Pfam" id="PF13853">
    <property type="entry name" value="7tm_4"/>
    <property type="match status" value="1"/>
</dbReference>
<keyword evidence="3" id="KW-0716">Sensory transduction</keyword>
<feature type="transmembrane region" description="Helical" evidence="11">
    <location>
        <begin position="90"/>
        <end position="112"/>
    </location>
</feature>
<reference evidence="13 14" key="1">
    <citation type="submission" date="2019-09" db="EMBL/GenBank/DDBJ databases">
        <title>Bird 10,000 Genomes (B10K) Project - Family phase.</title>
        <authorList>
            <person name="Zhang G."/>
        </authorList>
    </citation>
    <scope>NUCLEOTIDE SEQUENCE [LARGE SCALE GENOMIC DNA]</scope>
    <source>
        <strain evidence="13">B10K-DU-001-44</strain>
        <tissue evidence="13">Muscle</tissue>
    </source>
</reference>
<name>A0A7L0Q234_9AVES</name>
<feature type="transmembrane region" description="Helical" evidence="11">
    <location>
        <begin position="53"/>
        <end position="70"/>
    </location>
</feature>
<keyword evidence="8 11" id="KW-0472">Membrane</keyword>
<feature type="non-terminal residue" evidence="13">
    <location>
        <position position="1"/>
    </location>
</feature>
<keyword evidence="14" id="KW-1185">Reference proteome</keyword>
<dbReference type="InterPro" id="IPR000725">
    <property type="entry name" value="Olfact_rcpt"/>
</dbReference>
<dbReference type="Gene3D" id="1.20.1070.10">
    <property type="entry name" value="Rhodopsin 7-helix transmembrane proteins"/>
    <property type="match status" value="1"/>
</dbReference>
<proteinExistence type="predicted"/>
<feature type="transmembrane region" description="Helical" evidence="11">
    <location>
        <begin position="225"/>
        <end position="244"/>
    </location>
</feature>
<keyword evidence="4 11" id="KW-0812">Transmembrane</keyword>
<comment type="subcellular location">
    <subcellularLocation>
        <location evidence="1">Cell membrane</location>
        <topology evidence="1">Multi-pass membrane protein</topology>
    </subcellularLocation>
</comment>
<keyword evidence="9" id="KW-0675">Receptor</keyword>
<keyword evidence="10" id="KW-0807">Transducer</keyword>
<accession>A0A7L0Q234</accession>
<evidence type="ECO:0000256" key="10">
    <source>
        <dbReference type="ARBA" id="ARBA00023224"/>
    </source>
</evidence>
<feature type="non-terminal residue" evidence="13">
    <location>
        <position position="305"/>
    </location>
</feature>
<protein>
    <submittedName>
        <fullName evidence="13">O52B2 protein</fullName>
    </submittedName>
</protein>
<dbReference type="Proteomes" id="UP000574277">
    <property type="component" value="Unassembled WGS sequence"/>
</dbReference>
<keyword evidence="2" id="KW-1003">Cell membrane</keyword>
<dbReference type="PANTHER" id="PTHR26450:SF32">
    <property type="entry name" value="OLFACTORY RECEPTOR 52B6"/>
    <property type="match status" value="1"/>
</dbReference>
<dbReference type="InterPro" id="IPR050402">
    <property type="entry name" value="OR51/52/56-like"/>
</dbReference>
<evidence type="ECO:0000256" key="8">
    <source>
        <dbReference type="ARBA" id="ARBA00023136"/>
    </source>
</evidence>
<keyword evidence="7" id="KW-0297">G-protein coupled receptor</keyword>
<evidence type="ECO:0000256" key="2">
    <source>
        <dbReference type="ARBA" id="ARBA00022475"/>
    </source>
</evidence>
<sequence length="305" mass="33895">PVFFILVEIPGTEKSHTGTSIPVSMMCSAALLGNSVLLVTITKEHSLHEPMHIFLCMLAVCSLLLSTATMHKTLIILQSLSTQISFSGCLVQLFSIYFIFVVELAILLVMAFDQYIAMCNPLRYMAILTRSVVGKVGVEALIRSFCIMFPAVFLRKQLPYCWHNVMPHTFCEHIGMARLACTGISVNIWYGVAAGFLSAGLDAISIAISYALIFRCLWGLPSPRASPTALHTCSSHLCVIAMFYTPAFSFLVHWFGQHIPCLYITVLPMLKPITYRVRTRQIWEHVAHLLGRAWAAGHSWAGGNR</sequence>
<evidence type="ECO:0000256" key="3">
    <source>
        <dbReference type="ARBA" id="ARBA00022606"/>
    </source>
</evidence>
<dbReference type="PRINTS" id="PR00245">
    <property type="entry name" value="OLFACTORYR"/>
</dbReference>
<evidence type="ECO:0000256" key="9">
    <source>
        <dbReference type="ARBA" id="ARBA00023170"/>
    </source>
</evidence>
<evidence type="ECO:0000256" key="6">
    <source>
        <dbReference type="ARBA" id="ARBA00022989"/>
    </source>
</evidence>
<dbReference type="EMBL" id="VXAT01021197">
    <property type="protein sequence ID" value="NXL12030.1"/>
    <property type="molecule type" value="Genomic_DNA"/>
</dbReference>
<feature type="domain" description="G-protein coupled receptors family 1 profile" evidence="12">
    <location>
        <begin position="33"/>
        <end position="246"/>
    </location>
</feature>